<proteinExistence type="predicted"/>
<gene>
    <name evidence="1" type="ORF">IHE45_06G015800</name>
</gene>
<organism evidence="1 2">
    <name type="scientific">Dioscorea alata</name>
    <name type="common">Purple yam</name>
    <dbReference type="NCBI Taxonomy" id="55571"/>
    <lineage>
        <taxon>Eukaryota</taxon>
        <taxon>Viridiplantae</taxon>
        <taxon>Streptophyta</taxon>
        <taxon>Embryophyta</taxon>
        <taxon>Tracheophyta</taxon>
        <taxon>Spermatophyta</taxon>
        <taxon>Magnoliopsida</taxon>
        <taxon>Liliopsida</taxon>
        <taxon>Dioscoreales</taxon>
        <taxon>Dioscoreaceae</taxon>
        <taxon>Dioscorea</taxon>
    </lineage>
</organism>
<protein>
    <submittedName>
        <fullName evidence="1">Reverse transcriptase zinc-binding domain-containing protein</fullName>
    </submittedName>
</protein>
<keyword evidence="2" id="KW-1185">Reference proteome</keyword>
<keyword evidence="1" id="KW-0695">RNA-directed DNA polymerase</keyword>
<evidence type="ECO:0000313" key="1">
    <source>
        <dbReference type="EMBL" id="KAH7678727.1"/>
    </source>
</evidence>
<accession>A0ACB7VVG9</accession>
<dbReference type="Proteomes" id="UP000827976">
    <property type="component" value="Chromosome 6"/>
</dbReference>
<name>A0ACB7VVG9_DIOAL</name>
<reference evidence="2" key="1">
    <citation type="journal article" date="2022" name="Nat. Commun.">
        <title>Chromosome evolution and the genetic basis of agronomically important traits in greater yam.</title>
        <authorList>
            <person name="Bredeson J.V."/>
            <person name="Lyons J.B."/>
            <person name="Oniyinde I.O."/>
            <person name="Okereke N.R."/>
            <person name="Kolade O."/>
            <person name="Nnabue I."/>
            <person name="Nwadili C.O."/>
            <person name="Hribova E."/>
            <person name="Parker M."/>
            <person name="Nwogha J."/>
            <person name="Shu S."/>
            <person name="Carlson J."/>
            <person name="Kariba R."/>
            <person name="Muthemba S."/>
            <person name="Knop K."/>
            <person name="Barton G.J."/>
            <person name="Sherwood A.V."/>
            <person name="Lopez-Montes A."/>
            <person name="Asiedu R."/>
            <person name="Jamnadass R."/>
            <person name="Muchugi A."/>
            <person name="Goodstein D."/>
            <person name="Egesi C.N."/>
            <person name="Featherston J."/>
            <person name="Asfaw A."/>
            <person name="Simpson G.G."/>
            <person name="Dolezel J."/>
            <person name="Hendre P.S."/>
            <person name="Van Deynze A."/>
            <person name="Kumar P.L."/>
            <person name="Obidiegwu J.E."/>
            <person name="Bhattacharjee R."/>
            <person name="Rokhsar D.S."/>
        </authorList>
    </citation>
    <scope>NUCLEOTIDE SEQUENCE [LARGE SCALE GENOMIC DNA]</scope>
    <source>
        <strain evidence="2">cv. TDa95/00328</strain>
    </source>
</reference>
<sequence length="451" mass="52782">MIFFSGVDQSTRKEIVEMLGFQEGSLPIKYMGLPLISTRLKKEHCGGLITRITTRVLNWTAKALSYAGRLQLVQSVLTSMHVYWSSIFMIPKAVVDEVEQICRSFLWHGIEKSKRGVLVSWSTVCKEKSCGGLGKTKFVCCVGDQNETEKKMSFWGITKTTYSSWSWRILLRIRDIALHMFAYTIGSGKKFFFWYDPWCHGKSLAMLFPEINLRGSHISKKAVASDFWRNGRWHVPTRWDSNMTRVLNFLQLNFILDERKQDIISWGPDKKGEFHVKSALKCLVTPAQKLEWTKLVWSRSSIPRHSFILWLTVHNRLKTKKKLYDWGIIDSNVCGFCYVSCEDVEHLFFQCDFIQTVWSRILVAMKVHRRPFTWRREVSWFMRKANGKSLLASMRRTTFAASVYAIWKVRNELIFFYVQKGYSNKSRDSIVEIYGEILKRQCRTRSDARLV</sequence>
<keyword evidence="1" id="KW-0548">Nucleotidyltransferase</keyword>
<dbReference type="EMBL" id="CM037016">
    <property type="protein sequence ID" value="KAH7678727.1"/>
    <property type="molecule type" value="Genomic_DNA"/>
</dbReference>
<keyword evidence="1" id="KW-0808">Transferase</keyword>
<comment type="caution">
    <text evidence="1">The sequence shown here is derived from an EMBL/GenBank/DDBJ whole genome shotgun (WGS) entry which is preliminary data.</text>
</comment>
<evidence type="ECO:0000313" key="2">
    <source>
        <dbReference type="Proteomes" id="UP000827976"/>
    </source>
</evidence>